<gene>
    <name evidence="2" type="ORF">B0T24DRAFT_539372</name>
</gene>
<reference evidence="2" key="2">
    <citation type="submission" date="2023-06" db="EMBL/GenBank/DDBJ databases">
        <authorList>
            <consortium name="Lawrence Berkeley National Laboratory"/>
            <person name="Haridas S."/>
            <person name="Hensen N."/>
            <person name="Bonometti L."/>
            <person name="Westerberg I."/>
            <person name="Brannstrom I.O."/>
            <person name="Guillou S."/>
            <person name="Cros-Aarteil S."/>
            <person name="Calhoun S."/>
            <person name="Kuo A."/>
            <person name="Mondo S."/>
            <person name="Pangilinan J."/>
            <person name="Riley R."/>
            <person name="Labutti K."/>
            <person name="Andreopoulos B."/>
            <person name="Lipzen A."/>
            <person name="Chen C."/>
            <person name="Yanf M."/>
            <person name="Daum C."/>
            <person name="Ng V."/>
            <person name="Clum A."/>
            <person name="Steindorff A."/>
            <person name="Ohm R."/>
            <person name="Martin F."/>
            <person name="Silar P."/>
            <person name="Natvig D."/>
            <person name="Lalanne C."/>
            <person name="Gautier V."/>
            <person name="Ament-Velasquez S.L."/>
            <person name="Kruys A."/>
            <person name="Hutchinson M.I."/>
            <person name="Powell A.J."/>
            <person name="Barry K."/>
            <person name="Miller A.N."/>
            <person name="Grigoriev I.V."/>
            <person name="Debuchy R."/>
            <person name="Gladieux P."/>
            <person name="Thoren M.H."/>
            <person name="Johannesson H."/>
        </authorList>
    </citation>
    <scope>NUCLEOTIDE SEQUENCE</scope>
    <source>
        <strain evidence="2">CBS 958.72</strain>
    </source>
</reference>
<sequence length="157" mass="16327">MPALTSSSRTWATSRNTIQTQLGAAIVSSRSYGAHSSPKKAEEASAQSGGSRSKDAAEQESTPTAGVVPDELAGGEALGRTGGGEPLESSKSPPAQPKISNASVPGQKAKLTKEQQAEVDEHNREFENKHGKAHAAGDDKVDKKFWSGEGSRAKGNE</sequence>
<name>A0AAE0JTN0_9PEZI</name>
<dbReference type="Proteomes" id="UP001287356">
    <property type="component" value="Unassembled WGS sequence"/>
</dbReference>
<comment type="caution">
    <text evidence="2">The sequence shown here is derived from an EMBL/GenBank/DDBJ whole genome shotgun (WGS) entry which is preliminary data.</text>
</comment>
<proteinExistence type="predicted"/>
<feature type="compositionally biased region" description="Basic and acidic residues" evidence="1">
    <location>
        <begin position="111"/>
        <end position="157"/>
    </location>
</feature>
<reference evidence="2" key="1">
    <citation type="journal article" date="2023" name="Mol. Phylogenet. Evol.">
        <title>Genome-scale phylogeny and comparative genomics of the fungal order Sordariales.</title>
        <authorList>
            <person name="Hensen N."/>
            <person name="Bonometti L."/>
            <person name="Westerberg I."/>
            <person name="Brannstrom I.O."/>
            <person name="Guillou S."/>
            <person name="Cros-Aarteil S."/>
            <person name="Calhoun S."/>
            <person name="Haridas S."/>
            <person name="Kuo A."/>
            <person name="Mondo S."/>
            <person name="Pangilinan J."/>
            <person name="Riley R."/>
            <person name="LaButti K."/>
            <person name="Andreopoulos B."/>
            <person name="Lipzen A."/>
            <person name="Chen C."/>
            <person name="Yan M."/>
            <person name="Daum C."/>
            <person name="Ng V."/>
            <person name="Clum A."/>
            <person name="Steindorff A."/>
            <person name="Ohm R.A."/>
            <person name="Martin F."/>
            <person name="Silar P."/>
            <person name="Natvig D.O."/>
            <person name="Lalanne C."/>
            <person name="Gautier V."/>
            <person name="Ament-Velasquez S.L."/>
            <person name="Kruys A."/>
            <person name="Hutchinson M.I."/>
            <person name="Powell A.J."/>
            <person name="Barry K."/>
            <person name="Miller A.N."/>
            <person name="Grigoriev I.V."/>
            <person name="Debuchy R."/>
            <person name="Gladieux P."/>
            <person name="Hiltunen Thoren M."/>
            <person name="Johannesson H."/>
        </authorList>
    </citation>
    <scope>NUCLEOTIDE SEQUENCE</scope>
    <source>
        <strain evidence="2">CBS 958.72</strain>
    </source>
</reference>
<protein>
    <submittedName>
        <fullName evidence="2">Uncharacterized protein</fullName>
    </submittedName>
</protein>
<organism evidence="2 3">
    <name type="scientific">Lasiosphaeria ovina</name>
    <dbReference type="NCBI Taxonomy" id="92902"/>
    <lineage>
        <taxon>Eukaryota</taxon>
        <taxon>Fungi</taxon>
        <taxon>Dikarya</taxon>
        <taxon>Ascomycota</taxon>
        <taxon>Pezizomycotina</taxon>
        <taxon>Sordariomycetes</taxon>
        <taxon>Sordariomycetidae</taxon>
        <taxon>Sordariales</taxon>
        <taxon>Lasiosphaeriaceae</taxon>
        <taxon>Lasiosphaeria</taxon>
    </lineage>
</organism>
<accession>A0AAE0JTN0</accession>
<dbReference type="AlphaFoldDB" id="A0AAE0JTN0"/>
<evidence type="ECO:0000313" key="2">
    <source>
        <dbReference type="EMBL" id="KAK3361337.1"/>
    </source>
</evidence>
<feature type="compositionally biased region" description="Gly residues" evidence="1">
    <location>
        <begin position="76"/>
        <end position="85"/>
    </location>
</feature>
<feature type="compositionally biased region" description="Polar residues" evidence="1">
    <location>
        <begin position="89"/>
        <end position="104"/>
    </location>
</feature>
<evidence type="ECO:0000313" key="3">
    <source>
        <dbReference type="Proteomes" id="UP001287356"/>
    </source>
</evidence>
<evidence type="ECO:0000256" key="1">
    <source>
        <dbReference type="SAM" id="MobiDB-lite"/>
    </source>
</evidence>
<keyword evidence="3" id="KW-1185">Reference proteome</keyword>
<feature type="region of interest" description="Disordered" evidence="1">
    <location>
        <begin position="29"/>
        <end position="157"/>
    </location>
</feature>
<dbReference type="EMBL" id="JAULSN010000012">
    <property type="protein sequence ID" value="KAK3361337.1"/>
    <property type="molecule type" value="Genomic_DNA"/>
</dbReference>